<dbReference type="RefSeq" id="WP_189771230.1">
    <property type="nucleotide sequence ID" value="NZ_BNCK01000005.1"/>
</dbReference>
<accession>A0A919BM04</accession>
<evidence type="ECO:0008006" key="3">
    <source>
        <dbReference type="Google" id="ProtNLM"/>
    </source>
</evidence>
<reference evidence="1" key="2">
    <citation type="submission" date="2020-09" db="EMBL/GenBank/DDBJ databases">
        <authorList>
            <person name="Sun Q."/>
            <person name="Kim S."/>
        </authorList>
    </citation>
    <scope>NUCLEOTIDE SEQUENCE</scope>
    <source>
        <strain evidence="1">KCTC 42731</strain>
    </source>
</reference>
<dbReference type="AlphaFoldDB" id="A0A919BM04"/>
<evidence type="ECO:0000313" key="1">
    <source>
        <dbReference type="EMBL" id="GHF96318.1"/>
    </source>
</evidence>
<name>A0A919BM04_9GAMM</name>
<dbReference type="EMBL" id="BNCK01000005">
    <property type="protein sequence ID" value="GHF96318.1"/>
    <property type="molecule type" value="Genomic_DNA"/>
</dbReference>
<evidence type="ECO:0000313" key="2">
    <source>
        <dbReference type="Proteomes" id="UP000623842"/>
    </source>
</evidence>
<gene>
    <name evidence="1" type="ORF">GCM10017161_25840</name>
</gene>
<keyword evidence="2" id="KW-1185">Reference proteome</keyword>
<dbReference type="Proteomes" id="UP000623842">
    <property type="component" value="Unassembled WGS sequence"/>
</dbReference>
<protein>
    <recommendedName>
        <fullName evidence="3">Adhesin domain-containing protein</fullName>
    </recommendedName>
</protein>
<organism evidence="1 2">
    <name type="scientific">Thalassotalea marina</name>
    <dbReference type="NCBI Taxonomy" id="1673741"/>
    <lineage>
        <taxon>Bacteria</taxon>
        <taxon>Pseudomonadati</taxon>
        <taxon>Pseudomonadota</taxon>
        <taxon>Gammaproteobacteria</taxon>
        <taxon>Alteromonadales</taxon>
        <taxon>Colwelliaceae</taxon>
        <taxon>Thalassotalea</taxon>
    </lineage>
</organism>
<sequence>MKNIILAGIVLTTSLQVFADVRDEVKKSFVVSEGAEFRLSNVNGEVDVQGWDKNEIQVVAIIQAKDQEARDRIEVDMKENSRGVSVETQYKKSSWGNNSGGSVNYQVKLPHGTKLSEVESVNGSIVIEDVSGEMKLTTVNGSIDASGLTKDSEVTSVNGGIEVKYAGIADSLRNISVETVNGRVKLVLPKAIGADIEVETMHGSIRNDFGLEAKKNAFIGRSLEGTIGDGRVRINIETVNGSVSIDN</sequence>
<reference evidence="1" key="1">
    <citation type="journal article" date="2014" name="Int. J. Syst. Evol. Microbiol.">
        <title>Complete genome sequence of Corynebacterium casei LMG S-19264T (=DSM 44701T), isolated from a smear-ripened cheese.</title>
        <authorList>
            <consortium name="US DOE Joint Genome Institute (JGI-PGF)"/>
            <person name="Walter F."/>
            <person name="Albersmeier A."/>
            <person name="Kalinowski J."/>
            <person name="Ruckert C."/>
        </authorList>
    </citation>
    <scope>NUCLEOTIDE SEQUENCE</scope>
    <source>
        <strain evidence="1">KCTC 42731</strain>
    </source>
</reference>
<comment type="caution">
    <text evidence="1">The sequence shown here is derived from an EMBL/GenBank/DDBJ whole genome shotgun (WGS) entry which is preliminary data.</text>
</comment>
<proteinExistence type="predicted"/>